<feature type="signal peptide" evidence="2">
    <location>
        <begin position="1"/>
        <end position="19"/>
    </location>
</feature>
<dbReference type="SUPFAM" id="SSF101898">
    <property type="entry name" value="NHL repeat"/>
    <property type="match status" value="1"/>
</dbReference>
<evidence type="ECO:0000256" key="2">
    <source>
        <dbReference type="SAM" id="SignalP"/>
    </source>
</evidence>
<keyword evidence="4" id="KW-0456">Lyase</keyword>
<feature type="chain" id="PRO_5022778239" evidence="2">
    <location>
        <begin position="20"/>
        <end position="363"/>
    </location>
</feature>
<evidence type="ECO:0000259" key="3">
    <source>
        <dbReference type="Pfam" id="PF25021"/>
    </source>
</evidence>
<protein>
    <submittedName>
        <fullName evidence="4">Virginiamycin B lyase</fullName>
    </submittedName>
</protein>
<evidence type="ECO:0000313" key="4">
    <source>
        <dbReference type="EMBL" id="TWT64299.1"/>
    </source>
</evidence>
<feature type="domain" description="Teneurin NHL" evidence="3">
    <location>
        <begin position="263"/>
        <end position="319"/>
    </location>
</feature>
<dbReference type="AlphaFoldDB" id="A0A5C5XP05"/>
<dbReference type="RefSeq" id="WP_146506022.1">
    <property type="nucleotide sequence ID" value="NZ_SJPG01000001.1"/>
</dbReference>
<evidence type="ECO:0000313" key="5">
    <source>
        <dbReference type="Proteomes" id="UP000316095"/>
    </source>
</evidence>
<keyword evidence="1" id="KW-0677">Repeat</keyword>
<dbReference type="PANTHER" id="PTHR46388">
    <property type="entry name" value="NHL REPEAT-CONTAINING PROTEIN 2"/>
    <property type="match status" value="1"/>
</dbReference>
<name>A0A5C5XP05_9PLAN</name>
<comment type="caution">
    <text evidence="4">The sequence shown here is derived from an EMBL/GenBank/DDBJ whole genome shotgun (WGS) entry which is preliminary data.</text>
</comment>
<dbReference type="Pfam" id="PF25021">
    <property type="entry name" value="TEN_NHL"/>
    <property type="match status" value="1"/>
</dbReference>
<proteinExistence type="predicted"/>
<keyword evidence="5" id="KW-1185">Reference proteome</keyword>
<dbReference type="InterPro" id="IPR011042">
    <property type="entry name" value="6-blade_b-propeller_TolB-like"/>
</dbReference>
<dbReference type="InterPro" id="IPR056822">
    <property type="entry name" value="TEN_NHL"/>
</dbReference>
<organism evidence="4 5">
    <name type="scientific">Rubinisphaera italica</name>
    <dbReference type="NCBI Taxonomy" id="2527969"/>
    <lineage>
        <taxon>Bacteria</taxon>
        <taxon>Pseudomonadati</taxon>
        <taxon>Planctomycetota</taxon>
        <taxon>Planctomycetia</taxon>
        <taxon>Planctomycetales</taxon>
        <taxon>Planctomycetaceae</taxon>
        <taxon>Rubinisphaera</taxon>
    </lineage>
</organism>
<dbReference type="GO" id="GO:0016829">
    <property type="term" value="F:lyase activity"/>
    <property type="evidence" value="ECO:0007669"/>
    <property type="project" value="UniProtKB-KW"/>
</dbReference>
<keyword evidence="2" id="KW-0732">Signal</keyword>
<dbReference type="Gene3D" id="2.120.10.30">
    <property type="entry name" value="TolB, C-terminal domain"/>
    <property type="match status" value="3"/>
</dbReference>
<gene>
    <name evidence="4" type="primary">vgb</name>
    <name evidence="4" type="ORF">Pan54_50610</name>
</gene>
<dbReference type="Proteomes" id="UP000316095">
    <property type="component" value="Unassembled WGS sequence"/>
</dbReference>
<dbReference type="OrthoDB" id="9799230at2"/>
<dbReference type="EMBL" id="SJPG01000001">
    <property type="protein sequence ID" value="TWT64299.1"/>
    <property type="molecule type" value="Genomic_DNA"/>
</dbReference>
<accession>A0A5C5XP05</accession>
<sequence precursor="true">MLKIILLTMLTISSFQLCSTPVEPAEVKTLLGNGKAGYTGDGGKSTEATCNEPFGVVVGPDGALYVCETKNHVIRRIDLESLETSTVAGTGKSGYSGDGGIATEAELFEPYEVRFDSQGNMIFVEMMNHIVRGVDAKTGTIATLAGTGKAGFGGDGQVATKAMFNRPHSIAFDDKDNLFICDISNNRLRVVNPQTRIVTTILGDGKKQKLPENAKLGDIPVSGPRALDYDGENLWLALREGNAIYRIDLKTSRIHHVAGTGGKQGYSGDGGPAAQAQLAGPKGIAVDKDGNIVFADTESHTIRWIDGKTGVIKTIVGNGKKGDGPDGDPLNCKLNRPHSVCFGPDGRVYIGDSSNHRVRVWIP</sequence>
<dbReference type="PANTHER" id="PTHR46388:SF2">
    <property type="entry name" value="NHL REPEAT-CONTAINING PROTEIN 2"/>
    <property type="match status" value="1"/>
</dbReference>
<dbReference type="InterPro" id="IPR001258">
    <property type="entry name" value="NHL_repeat"/>
</dbReference>
<reference evidence="4 5" key="1">
    <citation type="submission" date="2019-02" db="EMBL/GenBank/DDBJ databases">
        <title>Deep-cultivation of Planctomycetes and their phenomic and genomic characterization uncovers novel biology.</title>
        <authorList>
            <person name="Wiegand S."/>
            <person name="Jogler M."/>
            <person name="Boedeker C."/>
            <person name="Pinto D."/>
            <person name="Vollmers J."/>
            <person name="Rivas-Marin E."/>
            <person name="Kohn T."/>
            <person name="Peeters S.H."/>
            <person name="Heuer A."/>
            <person name="Rast P."/>
            <person name="Oberbeckmann S."/>
            <person name="Bunk B."/>
            <person name="Jeske O."/>
            <person name="Meyerdierks A."/>
            <person name="Storesund J.E."/>
            <person name="Kallscheuer N."/>
            <person name="Luecker S."/>
            <person name="Lage O.M."/>
            <person name="Pohl T."/>
            <person name="Merkel B.J."/>
            <person name="Hornburger P."/>
            <person name="Mueller R.-W."/>
            <person name="Bruemmer F."/>
            <person name="Labrenz M."/>
            <person name="Spormann A.M."/>
            <person name="Op Den Camp H."/>
            <person name="Overmann J."/>
            <person name="Amann R."/>
            <person name="Jetten M.S.M."/>
            <person name="Mascher T."/>
            <person name="Medema M.H."/>
            <person name="Devos D.P."/>
            <person name="Kaster A.-K."/>
            <person name="Ovreas L."/>
            <person name="Rohde M."/>
            <person name="Galperin M.Y."/>
            <person name="Jogler C."/>
        </authorList>
    </citation>
    <scope>NUCLEOTIDE SEQUENCE [LARGE SCALE GENOMIC DNA]</scope>
    <source>
        <strain evidence="4 5">Pan54</strain>
    </source>
</reference>
<evidence type="ECO:0000256" key="1">
    <source>
        <dbReference type="ARBA" id="ARBA00022737"/>
    </source>
</evidence>
<dbReference type="Pfam" id="PF01436">
    <property type="entry name" value="NHL"/>
    <property type="match status" value="2"/>
</dbReference>